<evidence type="ECO:0000256" key="1">
    <source>
        <dbReference type="SAM" id="Phobius"/>
    </source>
</evidence>
<dbReference type="Pfam" id="PF13400">
    <property type="entry name" value="Tad"/>
    <property type="match status" value="1"/>
</dbReference>
<proteinExistence type="predicted"/>
<protein>
    <recommendedName>
        <fullName evidence="2">Putative Flp pilus-assembly TadG-like N-terminal domain-containing protein</fullName>
    </recommendedName>
</protein>
<comment type="caution">
    <text evidence="3">The sequence shown here is derived from an EMBL/GenBank/DDBJ whole genome shotgun (WGS) entry which is preliminary data.</text>
</comment>
<dbReference type="InterPro" id="IPR028087">
    <property type="entry name" value="Tad_N"/>
</dbReference>
<keyword evidence="1" id="KW-0472">Membrane</keyword>
<dbReference type="EMBL" id="CATYWO010000004">
    <property type="protein sequence ID" value="CAJ0795117.1"/>
    <property type="molecule type" value="Genomic_DNA"/>
</dbReference>
<name>A0ABM9JJM4_9RALS</name>
<organism evidence="3 4">
    <name type="scientific">Ralstonia condita</name>
    <dbReference type="NCBI Taxonomy" id="3058600"/>
    <lineage>
        <taxon>Bacteria</taxon>
        <taxon>Pseudomonadati</taxon>
        <taxon>Pseudomonadota</taxon>
        <taxon>Betaproteobacteria</taxon>
        <taxon>Burkholderiales</taxon>
        <taxon>Burkholderiaceae</taxon>
        <taxon>Ralstonia</taxon>
    </lineage>
</organism>
<keyword evidence="4" id="KW-1185">Reference proteome</keyword>
<evidence type="ECO:0000313" key="3">
    <source>
        <dbReference type="EMBL" id="CAJ0795117.1"/>
    </source>
</evidence>
<sequence>MRTHNKHRERGAVLPMVGLILAVLLGMAGLVVDLSGLFVAKTELQSAVDSCALAAAQELDGATDALTRATSAGKTAGNANKVVYQKTSASITDADITFSTSLTGLYSPAGSASTTSSYVKCNHATSGIVAYLIKMVGGASSNAVAALAVATRVHAQSTCPIPVGLLPKSGGAAPDYGYQKGEWVSMLYSGGSPTPGEMGWYNLDGSTNASETKSEMNVGYCNSKVGDSLGTPGAKVAVDDAWNARFGIYKNKFTAADLRPDFTGYAYTSTNWKNAVPQNAYSGTPAAGSDATAANFKTKRLAYANYANTGTTVQAGNVITGLNIKGGYQNLATSGSTGDLATYGTSRRIVLVPVVSSASKIMDYACMLMLQPVDGPTTTIQFEYLGNGGSVGSPCTPSGLAGGNVGPLVPALVE</sequence>
<evidence type="ECO:0000313" key="4">
    <source>
        <dbReference type="Proteomes" id="UP001189616"/>
    </source>
</evidence>
<keyword evidence="1" id="KW-0812">Transmembrane</keyword>
<reference evidence="3 4" key="1">
    <citation type="submission" date="2023-07" db="EMBL/GenBank/DDBJ databases">
        <authorList>
            <person name="Peeters C."/>
        </authorList>
    </citation>
    <scope>NUCLEOTIDE SEQUENCE [LARGE SCALE GENOMIC DNA]</scope>
    <source>
        <strain evidence="3 4">LMG 7141</strain>
    </source>
</reference>
<gene>
    <name evidence="3" type="ORF">LMG7141_03045</name>
</gene>
<keyword evidence="1" id="KW-1133">Transmembrane helix</keyword>
<feature type="transmembrane region" description="Helical" evidence="1">
    <location>
        <begin position="12"/>
        <end position="32"/>
    </location>
</feature>
<dbReference type="Proteomes" id="UP001189616">
    <property type="component" value="Unassembled WGS sequence"/>
</dbReference>
<evidence type="ECO:0000259" key="2">
    <source>
        <dbReference type="Pfam" id="PF13400"/>
    </source>
</evidence>
<feature type="domain" description="Putative Flp pilus-assembly TadG-like N-terminal" evidence="2">
    <location>
        <begin position="11"/>
        <end position="57"/>
    </location>
</feature>
<accession>A0ABM9JJM4</accession>